<evidence type="ECO:0000256" key="1">
    <source>
        <dbReference type="SAM" id="MobiDB-lite"/>
    </source>
</evidence>
<dbReference type="RefSeq" id="WP_237346329.1">
    <property type="nucleotide sequence ID" value="NZ_JABWGX010000017.1"/>
</dbReference>
<name>A0ABU0LHI2_XANAG</name>
<organism evidence="2 3">
    <name type="scientific">Xanthobacter agilis</name>
    <dbReference type="NCBI Taxonomy" id="47492"/>
    <lineage>
        <taxon>Bacteria</taxon>
        <taxon>Pseudomonadati</taxon>
        <taxon>Pseudomonadota</taxon>
        <taxon>Alphaproteobacteria</taxon>
        <taxon>Hyphomicrobiales</taxon>
        <taxon>Xanthobacteraceae</taxon>
        <taxon>Xanthobacter</taxon>
    </lineage>
</organism>
<dbReference type="EMBL" id="JAUSVY010000008">
    <property type="protein sequence ID" value="MDQ0506579.1"/>
    <property type="molecule type" value="Genomic_DNA"/>
</dbReference>
<evidence type="ECO:0000313" key="3">
    <source>
        <dbReference type="Proteomes" id="UP001241747"/>
    </source>
</evidence>
<feature type="compositionally biased region" description="Low complexity" evidence="1">
    <location>
        <begin position="56"/>
        <end position="69"/>
    </location>
</feature>
<reference evidence="2 3" key="1">
    <citation type="submission" date="2023-07" db="EMBL/GenBank/DDBJ databases">
        <title>Genomic Encyclopedia of Type Strains, Phase IV (KMG-IV): sequencing the most valuable type-strain genomes for metagenomic binning, comparative biology and taxonomic classification.</title>
        <authorList>
            <person name="Goeker M."/>
        </authorList>
    </citation>
    <scope>NUCLEOTIDE SEQUENCE [LARGE SCALE GENOMIC DNA]</scope>
    <source>
        <strain evidence="2 3">DSM 3770</strain>
    </source>
</reference>
<comment type="caution">
    <text evidence="2">The sequence shown here is derived from an EMBL/GenBank/DDBJ whole genome shotgun (WGS) entry which is preliminary data.</text>
</comment>
<gene>
    <name evidence="2" type="ORF">QOZ94_003390</name>
</gene>
<keyword evidence="3" id="KW-1185">Reference proteome</keyword>
<sequence>MKASPRASWRQHIIANFTRNEIFKSSASVKFVENGLPVPGRLRDGMNGVTVEAASGKRQAASGKQQAARSARRGGR</sequence>
<protein>
    <submittedName>
        <fullName evidence="2">Uncharacterized protein</fullName>
    </submittedName>
</protein>
<proteinExistence type="predicted"/>
<feature type="region of interest" description="Disordered" evidence="1">
    <location>
        <begin position="53"/>
        <end position="76"/>
    </location>
</feature>
<dbReference type="Proteomes" id="UP001241747">
    <property type="component" value="Unassembled WGS sequence"/>
</dbReference>
<accession>A0ABU0LHI2</accession>
<evidence type="ECO:0000313" key="2">
    <source>
        <dbReference type="EMBL" id="MDQ0506579.1"/>
    </source>
</evidence>